<dbReference type="AlphaFoldDB" id="A0AAN7SH05"/>
<dbReference type="InterPro" id="IPR036273">
    <property type="entry name" value="CRAL/TRIO_N_dom_sf"/>
</dbReference>
<proteinExistence type="predicted"/>
<sequence>MCAAHLQIVSPSDIQGTLLNLKTLLRDDSVLQQYDFDDSFLTRFLYSTRFHVASALQKIQEYHFVLIHNPKWFGFSDTVRINHEDINNKAFINGCDKVGRRILLIKLGKLNVRQTSAEQQAFLFNILLEKANFDVLTLQHGFCMIIDVSGFPWKLAQWLTLNNLKMGTKLIENYPIKEVIVHIVNKSYLLQCSINIVWPLLSDHTKELIKFHFTDWESLHEYIDPKILPKEYGGTGPELDFEKTENDVLKNIDYLTKTIRENMCLRNV</sequence>
<dbReference type="PANTHER" id="PTHR10174:SF226">
    <property type="entry name" value="CLAVESIN-1-LIKE PROTEIN"/>
    <property type="match status" value="1"/>
</dbReference>
<dbReference type="SUPFAM" id="SSF46938">
    <property type="entry name" value="CRAL/TRIO N-terminal domain"/>
    <property type="match status" value="1"/>
</dbReference>
<dbReference type="PANTHER" id="PTHR10174">
    <property type="entry name" value="ALPHA-TOCOPHEROL TRANSFER PROTEIN-RELATED"/>
    <property type="match status" value="1"/>
</dbReference>
<evidence type="ECO:0000313" key="2">
    <source>
        <dbReference type="EMBL" id="KAK4879704.1"/>
    </source>
</evidence>
<evidence type="ECO:0000313" key="3">
    <source>
        <dbReference type="Proteomes" id="UP001353858"/>
    </source>
</evidence>
<accession>A0AAN7SH05</accession>
<dbReference type="InterPro" id="IPR011074">
    <property type="entry name" value="CRAL/TRIO_N_dom"/>
</dbReference>
<dbReference type="PROSITE" id="PS50191">
    <property type="entry name" value="CRAL_TRIO"/>
    <property type="match status" value="1"/>
</dbReference>
<dbReference type="CDD" id="cd00170">
    <property type="entry name" value="SEC14"/>
    <property type="match status" value="1"/>
</dbReference>
<dbReference type="GO" id="GO:1902936">
    <property type="term" value="F:phosphatidylinositol bisphosphate binding"/>
    <property type="evidence" value="ECO:0007669"/>
    <property type="project" value="TreeGrafter"/>
</dbReference>
<comment type="caution">
    <text evidence="2">The sequence shown here is derived from an EMBL/GenBank/DDBJ whole genome shotgun (WGS) entry which is preliminary data.</text>
</comment>
<dbReference type="EMBL" id="JARPUR010000003">
    <property type="protein sequence ID" value="KAK4879704.1"/>
    <property type="molecule type" value="Genomic_DNA"/>
</dbReference>
<reference evidence="3" key="1">
    <citation type="submission" date="2023-01" db="EMBL/GenBank/DDBJ databases">
        <title>Key to firefly adult light organ development and bioluminescence: homeobox transcription factors regulate luciferase expression and transportation to peroxisome.</title>
        <authorList>
            <person name="Fu X."/>
        </authorList>
    </citation>
    <scope>NUCLEOTIDE SEQUENCE [LARGE SCALE GENOMIC DNA]</scope>
</reference>
<keyword evidence="3" id="KW-1185">Reference proteome</keyword>
<dbReference type="Gene3D" id="3.40.525.10">
    <property type="entry name" value="CRAL-TRIO lipid binding domain"/>
    <property type="match status" value="1"/>
</dbReference>
<protein>
    <recommendedName>
        <fullName evidence="1">CRAL-TRIO domain-containing protein</fullName>
    </recommendedName>
</protein>
<name>A0AAN7SH05_9COLE</name>
<gene>
    <name evidence="2" type="ORF">RN001_007850</name>
</gene>
<feature type="domain" description="CRAL-TRIO" evidence="1">
    <location>
        <begin position="90"/>
        <end position="240"/>
    </location>
</feature>
<dbReference type="GO" id="GO:0016020">
    <property type="term" value="C:membrane"/>
    <property type="evidence" value="ECO:0007669"/>
    <property type="project" value="TreeGrafter"/>
</dbReference>
<dbReference type="SMART" id="SM01100">
    <property type="entry name" value="CRAL_TRIO_N"/>
    <property type="match status" value="1"/>
</dbReference>
<evidence type="ECO:0000259" key="1">
    <source>
        <dbReference type="PROSITE" id="PS50191"/>
    </source>
</evidence>
<dbReference type="Proteomes" id="UP001353858">
    <property type="component" value="Unassembled WGS sequence"/>
</dbReference>
<dbReference type="PRINTS" id="PR00180">
    <property type="entry name" value="CRETINALDHBP"/>
</dbReference>
<dbReference type="InterPro" id="IPR001251">
    <property type="entry name" value="CRAL-TRIO_dom"/>
</dbReference>
<organism evidence="2 3">
    <name type="scientific">Aquatica leii</name>
    <dbReference type="NCBI Taxonomy" id="1421715"/>
    <lineage>
        <taxon>Eukaryota</taxon>
        <taxon>Metazoa</taxon>
        <taxon>Ecdysozoa</taxon>
        <taxon>Arthropoda</taxon>
        <taxon>Hexapoda</taxon>
        <taxon>Insecta</taxon>
        <taxon>Pterygota</taxon>
        <taxon>Neoptera</taxon>
        <taxon>Endopterygota</taxon>
        <taxon>Coleoptera</taxon>
        <taxon>Polyphaga</taxon>
        <taxon>Elateriformia</taxon>
        <taxon>Elateroidea</taxon>
        <taxon>Lampyridae</taxon>
        <taxon>Luciolinae</taxon>
        <taxon>Aquatica</taxon>
    </lineage>
</organism>
<dbReference type="InterPro" id="IPR036865">
    <property type="entry name" value="CRAL-TRIO_dom_sf"/>
</dbReference>
<dbReference type="SUPFAM" id="SSF52087">
    <property type="entry name" value="CRAL/TRIO domain"/>
    <property type="match status" value="1"/>
</dbReference>
<dbReference type="SMART" id="SM00516">
    <property type="entry name" value="SEC14"/>
    <property type="match status" value="1"/>
</dbReference>
<dbReference type="Pfam" id="PF00650">
    <property type="entry name" value="CRAL_TRIO"/>
    <property type="match status" value="1"/>
</dbReference>